<keyword evidence="5 7" id="KW-0560">Oxidoreductase</keyword>
<evidence type="ECO:0000256" key="5">
    <source>
        <dbReference type="ARBA" id="ARBA00023002"/>
    </source>
</evidence>
<dbReference type="Gene3D" id="3.10.270.10">
    <property type="entry name" value="Urate Oxidase"/>
    <property type="match status" value="1"/>
</dbReference>
<dbReference type="Proteomes" id="UP000001514">
    <property type="component" value="Unassembled WGS sequence"/>
</dbReference>
<dbReference type="EC" id="1.7.3.3" evidence="7 10"/>
<keyword evidence="4 7" id="KW-0659">Purine metabolism</keyword>
<feature type="binding site" evidence="9">
    <location>
        <position position="227"/>
    </location>
    <ligand>
        <name>5-hydroxyisourate</name>
        <dbReference type="ChEBI" id="CHEBI:18072"/>
    </ligand>
</feature>
<feature type="binding site" evidence="9">
    <location>
        <position position="60"/>
    </location>
    <ligand>
        <name>urate</name>
        <dbReference type="ChEBI" id="CHEBI:17775"/>
    </ligand>
</feature>
<dbReference type="Gramene" id="EFJ26546">
    <property type="protein sequence ID" value="EFJ26546"/>
    <property type="gene ID" value="SELMODRAFT_172716"/>
</dbReference>
<organism evidence="12">
    <name type="scientific">Selaginella moellendorffii</name>
    <name type="common">Spikemoss</name>
    <dbReference type="NCBI Taxonomy" id="88036"/>
    <lineage>
        <taxon>Eukaryota</taxon>
        <taxon>Viridiplantae</taxon>
        <taxon>Streptophyta</taxon>
        <taxon>Embryophyta</taxon>
        <taxon>Tracheophyta</taxon>
        <taxon>Lycopodiopsida</taxon>
        <taxon>Selaginellales</taxon>
        <taxon>Selaginellaceae</taxon>
        <taxon>Selaginella</taxon>
    </lineage>
</organism>
<feature type="binding site" evidence="9">
    <location>
        <position position="60"/>
    </location>
    <ligand>
        <name>5-hydroxyisourate</name>
        <dbReference type="ChEBI" id="CHEBI:18072"/>
    </ligand>
</feature>
<evidence type="ECO:0000256" key="3">
    <source>
        <dbReference type="ARBA" id="ARBA00009760"/>
    </source>
</evidence>
<dbReference type="InterPro" id="IPR002042">
    <property type="entry name" value="Uricase"/>
</dbReference>
<feature type="binding site" evidence="9">
    <location>
        <position position="256"/>
    </location>
    <ligand>
        <name>urate</name>
        <dbReference type="ChEBI" id="CHEBI:17775"/>
    </ligand>
</feature>
<dbReference type="OMA" id="WVTGGRW"/>
<feature type="binding site" evidence="9">
    <location>
        <position position="61"/>
    </location>
    <ligand>
        <name>5-hydroxyisourate</name>
        <dbReference type="ChEBI" id="CHEBI:18072"/>
    </ligand>
</feature>
<dbReference type="InParanoid" id="D8RMJ6"/>
<dbReference type="PIRSF" id="PIRSF000241">
    <property type="entry name" value="Urate_oxidase"/>
    <property type="match status" value="1"/>
</dbReference>
<feature type="active site" description="Charge relay system" evidence="8">
    <location>
        <position position="14"/>
    </location>
</feature>
<dbReference type="EMBL" id="GL377584">
    <property type="protein sequence ID" value="EFJ26546.1"/>
    <property type="molecule type" value="Genomic_DNA"/>
</dbReference>
<dbReference type="SUPFAM" id="SSF55620">
    <property type="entry name" value="Tetrahydrobiopterin biosynthesis enzymes-like"/>
    <property type="match status" value="2"/>
</dbReference>
<reference evidence="11 12" key="1">
    <citation type="journal article" date="2011" name="Science">
        <title>The Selaginella genome identifies genetic changes associated with the evolution of vascular plants.</title>
        <authorList>
            <person name="Banks J.A."/>
            <person name="Nishiyama T."/>
            <person name="Hasebe M."/>
            <person name="Bowman J.L."/>
            <person name="Gribskov M."/>
            <person name="dePamphilis C."/>
            <person name="Albert V.A."/>
            <person name="Aono N."/>
            <person name="Aoyama T."/>
            <person name="Ambrose B.A."/>
            <person name="Ashton N.W."/>
            <person name="Axtell M.J."/>
            <person name="Barker E."/>
            <person name="Barker M.S."/>
            <person name="Bennetzen J.L."/>
            <person name="Bonawitz N.D."/>
            <person name="Chapple C."/>
            <person name="Cheng C."/>
            <person name="Correa L.G."/>
            <person name="Dacre M."/>
            <person name="DeBarry J."/>
            <person name="Dreyer I."/>
            <person name="Elias M."/>
            <person name="Engstrom E.M."/>
            <person name="Estelle M."/>
            <person name="Feng L."/>
            <person name="Finet C."/>
            <person name="Floyd S.K."/>
            <person name="Frommer W.B."/>
            <person name="Fujita T."/>
            <person name="Gramzow L."/>
            <person name="Gutensohn M."/>
            <person name="Harholt J."/>
            <person name="Hattori M."/>
            <person name="Heyl A."/>
            <person name="Hirai T."/>
            <person name="Hiwatashi Y."/>
            <person name="Ishikawa M."/>
            <person name="Iwata M."/>
            <person name="Karol K.G."/>
            <person name="Koehler B."/>
            <person name="Kolukisaoglu U."/>
            <person name="Kubo M."/>
            <person name="Kurata T."/>
            <person name="Lalonde S."/>
            <person name="Li K."/>
            <person name="Li Y."/>
            <person name="Litt A."/>
            <person name="Lyons E."/>
            <person name="Manning G."/>
            <person name="Maruyama T."/>
            <person name="Michael T.P."/>
            <person name="Mikami K."/>
            <person name="Miyazaki S."/>
            <person name="Morinaga S."/>
            <person name="Murata T."/>
            <person name="Mueller-Roeber B."/>
            <person name="Nelson D.R."/>
            <person name="Obara M."/>
            <person name="Oguri Y."/>
            <person name="Olmstead R.G."/>
            <person name="Onodera N."/>
            <person name="Petersen B.L."/>
            <person name="Pils B."/>
            <person name="Prigge M."/>
            <person name="Rensing S.A."/>
            <person name="Riano-Pachon D.M."/>
            <person name="Roberts A.W."/>
            <person name="Sato Y."/>
            <person name="Scheller H.V."/>
            <person name="Schulz B."/>
            <person name="Schulz C."/>
            <person name="Shakirov E.V."/>
            <person name="Shibagaki N."/>
            <person name="Shinohara N."/>
            <person name="Shippen D.E."/>
            <person name="Soerensen I."/>
            <person name="Sotooka R."/>
            <person name="Sugimoto N."/>
            <person name="Sugita M."/>
            <person name="Sumikawa N."/>
            <person name="Tanurdzic M."/>
            <person name="Theissen G."/>
            <person name="Ulvskov P."/>
            <person name="Wakazuki S."/>
            <person name="Weng J.K."/>
            <person name="Willats W.W."/>
            <person name="Wipf D."/>
            <person name="Wolf P.G."/>
            <person name="Yang L."/>
            <person name="Zimmer A.D."/>
            <person name="Zhu Q."/>
            <person name="Mitros T."/>
            <person name="Hellsten U."/>
            <person name="Loque D."/>
            <person name="Otillar R."/>
            <person name="Salamov A."/>
            <person name="Schmutz J."/>
            <person name="Shapiro H."/>
            <person name="Lindquist E."/>
            <person name="Lucas S."/>
            <person name="Rokhsar D."/>
            <person name="Grigoriev I.V."/>
        </authorList>
    </citation>
    <scope>NUCLEOTIDE SEQUENCE [LARGE SCALE GENOMIC DNA]</scope>
</reference>
<evidence type="ECO:0000256" key="4">
    <source>
        <dbReference type="ARBA" id="ARBA00022631"/>
    </source>
</evidence>
<evidence type="ECO:0000256" key="2">
    <source>
        <dbReference type="ARBA" id="ARBA00004831"/>
    </source>
</evidence>
<evidence type="ECO:0000256" key="6">
    <source>
        <dbReference type="ARBA" id="ARBA00023140"/>
    </source>
</evidence>
<evidence type="ECO:0000256" key="7">
    <source>
        <dbReference type="PIRNR" id="PIRNR000241"/>
    </source>
</evidence>
<feature type="binding site" evidence="9">
    <location>
        <position position="61"/>
    </location>
    <ligand>
        <name>urate</name>
        <dbReference type="ChEBI" id="CHEBI:17775"/>
    </ligand>
</feature>
<dbReference type="FunCoup" id="D8RMJ6">
    <property type="interactions" value="1850"/>
</dbReference>
<dbReference type="Pfam" id="PF01014">
    <property type="entry name" value="Uricase"/>
    <property type="match status" value="2"/>
</dbReference>
<protein>
    <recommendedName>
        <fullName evidence="7 10">Uricase</fullName>
        <ecNumber evidence="7 10">1.7.3.3</ecNumber>
    </recommendedName>
    <alternativeName>
        <fullName evidence="7">Urate oxidase</fullName>
    </alternativeName>
</protein>
<dbReference type="NCBIfam" id="TIGR03383">
    <property type="entry name" value="urate_oxi"/>
    <property type="match status" value="1"/>
</dbReference>
<comment type="catalytic activity">
    <reaction evidence="7 10">
        <text>urate + O2 + H2O = 5-hydroxyisourate + H2O2</text>
        <dbReference type="Rhea" id="RHEA:21368"/>
        <dbReference type="ChEBI" id="CHEBI:15377"/>
        <dbReference type="ChEBI" id="CHEBI:15379"/>
        <dbReference type="ChEBI" id="CHEBI:16240"/>
        <dbReference type="ChEBI" id="CHEBI:17775"/>
        <dbReference type="ChEBI" id="CHEBI:18072"/>
        <dbReference type="EC" id="1.7.3.3"/>
    </reaction>
</comment>
<sequence>MADEIVVKEQCHGKARVRVARVWRGDGKDHEFVEWTISIILSSDCIPAYSAGDNSSIVATDSIKNTVYALAKLCHQPVSIETFGIKLASHFLDTYKEVTGACVSLVQNNWERVSIDGIPHQHGFKLGSQKRTAEITISRDKSSVDVVSGFTDLSLLKTTKSGFEGFIRDKFTLLPEVRERLLASTVTAKWRYARKPSCYTGTYDKVTRTLFETFFGPSKSGVYSPSVQNTLYLMAQEVLRRFDVPEVSSIELNMPNLHFLPVNMPTVGVKVLFFDHDVYLPTSEPHGSIQACLARKTLTSKL</sequence>
<dbReference type="GO" id="GO:0019628">
    <property type="term" value="P:urate catabolic process"/>
    <property type="evidence" value="ECO:0000318"/>
    <property type="project" value="GO_Central"/>
</dbReference>
<feature type="binding site" evidence="9">
    <location>
        <position position="60"/>
    </location>
    <ligand>
        <name>O2</name>
        <dbReference type="ChEBI" id="CHEBI:15379"/>
    </ligand>
</feature>
<feature type="binding site" evidence="9">
    <location>
        <position position="256"/>
    </location>
    <ligand>
        <name>5-hydroxyisourate</name>
        <dbReference type="ChEBI" id="CHEBI:18072"/>
    </ligand>
</feature>
<evidence type="ECO:0000256" key="8">
    <source>
        <dbReference type="PIRSR" id="PIRSR000241-1"/>
    </source>
</evidence>
<evidence type="ECO:0000256" key="10">
    <source>
        <dbReference type="RuleBase" id="RU004455"/>
    </source>
</evidence>
<dbReference type="UniPathway" id="UPA00394">
    <property type="reaction ID" value="UER00650"/>
</dbReference>
<dbReference type="PANTHER" id="PTHR42874">
    <property type="entry name" value="URICASE"/>
    <property type="match status" value="1"/>
</dbReference>
<dbReference type="PRINTS" id="PR00093">
    <property type="entry name" value="URICASE"/>
</dbReference>
<dbReference type="GO" id="GO:0006145">
    <property type="term" value="P:purine nucleobase catabolic process"/>
    <property type="evidence" value="ECO:0000318"/>
    <property type="project" value="GO_Central"/>
</dbReference>
<dbReference type="GO" id="GO:0004846">
    <property type="term" value="F:urate oxidase activity"/>
    <property type="evidence" value="ECO:0000318"/>
    <property type="project" value="GO_Central"/>
</dbReference>
<dbReference type="InterPro" id="IPR019842">
    <property type="entry name" value="Uricase_CS"/>
</dbReference>
<name>D8RMJ6_SELML</name>
<accession>D8RMJ6</accession>
<feature type="binding site" evidence="9">
    <location>
        <position position="228"/>
    </location>
    <ligand>
        <name>urate</name>
        <dbReference type="ChEBI" id="CHEBI:17775"/>
    </ligand>
</feature>
<comment type="subcellular location">
    <subcellularLocation>
        <location evidence="1 7">Peroxisome</location>
    </subcellularLocation>
</comment>
<proteinExistence type="inferred from homology"/>
<feature type="active site" description="Charge relay system" evidence="8">
    <location>
        <position position="60"/>
    </location>
</feature>
<evidence type="ECO:0000256" key="1">
    <source>
        <dbReference type="ARBA" id="ARBA00004275"/>
    </source>
</evidence>
<dbReference type="STRING" id="88036.D8RMJ6"/>
<keyword evidence="12" id="KW-1185">Reference proteome</keyword>
<dbReference type="HOGENOM" id="CLU_048151_1_1_1"/>
<feature type="binding site" evidence="9">
    <location>
        <position position="256"/>
    </location>
    <ligand>
        <name>O2</name>
        <dbReference type="ChEBI" id="CHEBI:15379"/>
    </ligand>
</feature>
<feature type="binding site" evidence="9">
    <location>
        <position position="180"/>
    </location>
    <ligand>
        <name>urate</name>
        <dbReference type="ChEBI" id="CHEBI:17775"/>
    </ligand>
</feature>
<comment type="similarity">
    <text evidence="3 7 10">Belongs to the uricase family.</text>
</comment>
<feature type="binding site" evidence="9">
    <location>
        <position position="163"/>
    </location>
    <ligand>
        <name>5-hydroxyisourate</name>
        <dbReference type="ChEBI" id="CHEBI:18072"/>
    </ligand>
</feature>
<evidence type="ECO:0000313" key="12">
    <source>
        <dbReference type="Proteomes" id="UP000001514"/>
    </source>
</evidence>
<comment type="pathway">
    <text evidence="2 7">Purine metabolism; urate degradation; (S)-allantoin from urate: step 1/3.</text>
</comment>
<comment type="function">
    <text evidence="7 10">Catalyzes the oxidation of uric acid to 5-hydroxyisourate, which is further processed to form (S)-allantoin.</text>
</comment>
<dbReference type="eggNOG" id="KOG1599">
    <property type="taxonomic scope" value="Eukaryota"/>
</dbReference>
<dbReference type="FunFam" id="3.10.270.10:FF:000001">
    <property type="entry name" value="Uricase"/>
    <property type="match status" value="1"/>
</dbReference>
<feature type="binding site" evidence="9">
    <location>
        <position position="163"/>
    </location>
    <ligand>
        <name>urate</name>
        <dbReference type="ChEBI" id="CHEBI:17775"/>
    </ligand>
</feature>
<dbReference type="PROSITE" id="PS00366">
    <property type="entry name" value="URICASE"/>
    <property type="match status" value="1"/>
</dbReference>
<evidence type="ECO:0000313" key="11">
    <source>
        <dbReference type="EMBL" id="EFJ26546.1"/>
    </source>
</evidence>
<keyword evidence="6 7" id="KW-0576">Peroxisome</keyword>
<feature type="binding site" evidence="9">
    <location>
        <position position="227"/>
    </location>
    <ligand>
        <name>urate</name>
        <dbReference type="ChEBI" id="CHEBI:17775"/>
    </ligand>
</feature>
<evidence type="ECO:0000256" key="9">
    <source>
        <dbReference type="PIRSR" id="PIRSR000241-2"/>
    </source>
</evidence>
<gene>
    <name evidence="11" type="ORF">SELMODRAFT_172716</name>
</gene>
<dbReference type="KEGG" id="smo:SELMODRAFT_172716"/>
<feature type="binding site" evidence="9">
    <location>
        <position position="180"/>
    </location>
    <ligand>
        <name>5-hydroxyisourate</name>
        <dbReference type="ChEBI" id="CHEBI:18072"/>
    </ligand>
</feature>
<feature type="active site" description="Charge relay system" evidence="8">
    <location>
        <position position="258"/>
    </location>
</feature>
<dbReference type="GO" id="GO:0005777">
    <property type="term" value="C:peroxisome"/>
    <property type="evidence" value="ECO:0000318"/>
    <property type="project" value="GO_Central"/>
</dbReference>
<dbReference type="AlphaFoldDB" id="D8RMJ6"/>
<dbReference type="PANTHER" id="PTHR42874:SF1">
    <property type="entry name" value="URICASE"/>
    <property type="match status" value="1"/>
</dbReference>